<dbReference type="AlphaFoldDB" id="A0A3G2S4W1"/>
<feature type="compositionally biased region" description="Polar residues" evidence="1">
    <location>
        <begin position="635"/>
        <end position="646"/>
    </location>
</feature>
<evidence type="ECO:0000313" key="4">
    <source>
        <dbReference type="Proteomes" id="UP000269793"/>
    </source>
</evidence>
<protein>
    <submittedName>
        <fullName evidence="3">Uncharacterized protein</fullName>
    </submittedName>
</protein>
<feature type="region of interest" description="Disordered" evidence="1">
    <location>
        <begin position="594"/>
        <end position="646"/>
    </location>
</feature>
<name>A0A3G2S4W1_MALR7</name>
<evidence type="ECO:0000256" key="1">
    <source>
        <dbReference type="SAM" id="MobiDB-lite"/>
    </source>
</evidence>
<feature type="region of interest" description="Disordered" evidence="1">
    <location>
        <begin position="363"/>
        <end position="383"/>
    </location>
</feature>
<feature type="compositionally biased region" description="Low complexity" evidence="1">
    <location>
        <begin position="469"/>
        <end position="490"/>
    </location>
</feature>
<proteinExistence type="predicted"/>
<keyword evidence="2" id="KW-1133">Transmembrane helix</keyword>
<feature type="region of interest" description="Disordered" evidence="1">
    <location>
        <begin position="518"/>
        <end position="541"/>
    </location>
</feature>
<gene>
    <name evidence="3" type="ORF">DNF11_0257</name>
</gene>
<feature type="region of interest" description="Disordered" evidence="1">
    <location>
        <begin position="276"/>
        <end position="304"/>
    </location>
</feature>
<accession>A0A3G2S4W1</accession>
<dbReference type="OrthoDB" id="3350372at2759"/>
<feature type="compositionally biased region" description="Polar residues" evidence="1">
    <location>
        <begin position="614"/>
        <end position="627"/>
    </location>
</feature>
<sequence>MLSTTTLIVALTVGLCGGVLVISAISFVSAYLVRRHWLAQRKECEERVRIHASSSILPSSTGAHLASPPFRPYINPEKVEEDSSPASLAHVDNPAPLLPIHSPSPTKSLKCTQPRPSLDTENLLVQDRGSMPTTQSPTSNSIFRSQTLSSKYKLNLSRASVRNASLRCSRMSQNVLSRLPSQFRSNRSSRQISLESGESLGMPEDQIPMARRIQRKEQRFQYDSSSYSSSVATPEGCLPESEAMMPPPPAMLKSDSPRNKEALFDRIMAWQETSAVNVSPDSDEAHSDIADLPSPSKWRHDKPRLQRQVTQSSMYSMGSESMCSHTTISDVINPYMQSQSHTPILRIPSIRPQFMAETSLESWLGPEDPRRTAKSGQGVAPSPTTLFREVPMAAPEVNAHESVSAHTAPSVHGTQLEHPRTSVHLLAPPETPSPKRVSLTSTDTKETPTTDVPIFLSPADKAALPQPTSYTPSNSSRSSYRSSARFSGYSPQHWKHLSNETAGTEITWVEEAEEEEEAECKAKAVEPSSPPSPRHSPDRPQNIQIDMEAGVKHAAHPPAPRRDVSAATMVEAIGYAYDPTDLGSDVYAQTPRIPSARYPAAPSPPSATLPLRNVHSSTPDSADSESVATERDSHSAPSTLSQNAIVGSPMQTMQAWFQMAGEKTPLAKETVSLRGPRAMV</sequence>
<keyword evidence="2" id="KW-0812">Transmembrane</keyword>
<keyword evidence="4" id="KW-1185">Reference proteome</keyword>
<dbReference type="EMBL" id="CP033148">
    <property type="protein sequence ID" value="AYO41207.1"/>
    <property type="molecule type" value="Genomic_DNA"/>
</dbReference>
<feature type="transmembrane region" description="Helical" evidence="2">
    <location>
        <begin position="6"/>
        <end position="33"/>
    </location>
</feature>
<reference evidence="3 4" key="1">
    <citation type="submission" date="2018-10" db="EMBL/GenBank/DDBJ databases">
        <title>Complete genome sequence of Malassezia restricta CBS 7877.</title>
        <authorList>
            <person name="Morand S.C."/>
            <person name="Bertignac M."/>
            <person name="Iltis A."/>
            <person name="Kolder I."/>
            <person name="Pirovano W."/>
            <person name="Jourdain R."/>
            <person name="Clavaud C."/>
        </authorList>
    </citation>
    <scope>NUCLEOTIDE SEQUENCE [LARGE SCALE GENOMIC DNA]</scope>
    <source>
        <strain evidence="3 4">CBS 7877</strain>
    </source>
</reference>
<evidence type="ECO:0000256" key="2">
    <source>
        <dbReference type="SAM" id="Phobius"/>
    </source>
</evidence>
<keyword evidence="2" id="KW-0472">Membrane</keyword>
<organism evidence="3 4">
    <name type="scientific">Malassezia restricta (strain ATCC 96810 / NBRC 103918 / CBS 7877)</name>
    <name type="common">Seborrheic dermatitis infection agent</name>
    <dbReference type="NCBI Taxonomy" id="425264"/>
    <lineage>
        <taxon>Eukaryota</taxon>
        <taxon>Fungi</taxon>
        <taxon>Dikarya</taxon>
        <taxon>Basidiomycota</taxon>
        <taxon>Ustilaginomycotina</taxon>
        <taxon>Malasseziomycetes</taxon>
        <taxon>Malasseziales</taxon>
        <taxon>Malasseziaceae</taxon>
        <taxon>Malassezia</taxon>
    </lineage>
</organism>
<dbReference type="STRING" id="425264.A0A3G2S4W1"/>
<dbReference type="VEuPathDB" id="FungiDB:DNF11_0257"/>
<evidence type="ECO:0000313" key="3">
    <source>
        <dbReference type="EMBL" id="AYO41207.1"/>
    </source>
</evidence>
<dbReference type="Proteomes" id="UP000269793">
    <property type="component" value="Chromosome I"/>
</dbReference>
<feature type="region of interest" description="Disordered" evidence="1">
    <location>
        <begin position="398"/>
        <end position="495"/>
    </location>
</feature>